<protein>
    <recommendedName>
        <fullName evidence="6">Epoxyqueuosine reductase</fullName>
    </recommendedName>
</protein>
<dbReference type="AlphaFoldDB" id="G8LVJ9"/>
<dbReference type="GO" id="GO:0051536">
    <property type="term" value="F:iron-sulfur cluster binding"/>
    <property type="evidence" value="ECO:0007669"/>
    <property type="project" value="UniProtKB-KW"/>
</dbReference>
<sequence length="214" mass="23703">MGTDVKGANMNLNETWEQYIKDKGADFVYFVDISMLPADVIEDYSCAVLFGKALSKEYISTLKAGQIPKKKEVLSVERKMDALAVKLAEQLKAEGYESVAKLKVGLLPHKTIALRAGLGFIGKNNLLVTERYGCALLLGKVLTTAPFITMSEIPKEPKCGNCNICVDVCDTKALLGKTWSIDTTRDEIITRKLCTLCVKCMVWCPYTLEYIEEG</sequence>
<evidence type="ECO:0000313" key="4">
    <source>
        <dbReference type="EMBL" id="AEV68588.1"/>
    </source>
</evidence>
<dbReference type="GO" id="GO:0046872">
    <property type="term" value="F:metal ion binding"/>
    <property type="evidence" value="ECO:0007669"/>
    <property type="project" value="UniProtKB-KW"/>
</dbReference>
<keyword evidence="2" id="KW-0408">Iron</keyword>
<accession>G8LVJ9</accession>
<dbReference type="PROSITE" id="PS00198">
    <property type="entry name" value="4FE4S_FER_1"/>
    <property type="match status" value="1"/>
</dbReference>
<dbReference type="OrthoDB" id="9815745at2"/>
<dbReference type="RefSeq" id="WP_014255168.1">
    <property type="nucleotide sequence ID" value="NC_016627.1"/>
</dbReference>
<dbReference type="eggNOG" id="COG1600">
    <property type="taxonomic scope" value="Bacteria"/>
</dbReference>
<name>G8LVJ9_ACECE</name>
<evidence type="ECO:0000313" key="5">
    <source>
        <dbReference type="Proteomes" id="UP000005435"/>
    </source>
</evidence>
<organism evidence="4 5">
    <name type="scientific">Acetivibrio clariflavus (strain DSM 19732 / NBRC 101661 / EBR45)</name>
    <name type="common">Clostridium clariflavum</name>
    <dbReference type="NCBI Taxonomy" id="720554"/>
    <lineage>
        <taxon>Bacteria</taxon>
        <taxon>Bacillati</taxon>
        <taxon>Bacillota</taxon>
        <taxon>Clostridia</taxon>
        <taxon>Eubacteriales</taxon>
        <taxon>Oscillospiraceae</taxon>
        <taxon>Acetivibrio</taxon>
    </lineage>
</organism>
<keyword evidence="3" id="KW-0411">Iron-sulfur</keyword>
<dbReference type="PANTHER" id="PTHR42827:SF1">
    <property type="entry name" value="IRON-SULFUR CLUSTER-BINDING PROTEIN"/>
    <property type="match status" value="1"/>
</dbReference>
<dbReference type="KEGG" id="ccl:Clocl_1989"/>
<dbReference type="STRING" id="720554.Clocl_1989"/>
<dbReference type="SUPFAM" id="SSF54862">
    <property type="entry name" value="4Fe-4S ferredoxins"/>
    <property type="match status" value="1"/>
</dbReference>
<evidence type="ECO:0000256" key="1">
    <source>
        <dbReference type="ARBA" id="ARBA00022723"/>
    </source>
</evidence>
<dbReference type="Gene3D" id="3.30.70.20">
    <property type="match status" value="1"/>
</dbReference>
<evidence type="ECO:0008006" key="6">
    <source>
        <dbReference type="Google" id="ProtNLM"/>
    </source>
</evidence>
<reference evidence="5" key="1">
    <citation type="submission" date="2011-12" db="EMBL/GenBank/DDBJ databases">
        <title>Complete sequence of Clostridium clariflavum DSM 19732.</title>
        <authorList>
            <consortium name="US DOE Joint Genome Institute"/>
            <person name="Lucas S."/>
            <person name="Han J."/>
            <person name="Lapidus A."/>
            <person name="Cheng J.-F."/>
            <person name="Goodwin L."/>
            <person name="Pitluck S."/>
            <person name="Peters L."/>
            <person name="Teshima H."/>
            <person name="Detter J.C."/>
            <person name="Han C."/>
            <person name="Tapia R."/>
            <person name="Land M."/>
            <person name="Hauser L."/>
            <person name="Kyrpides N."/>
            <person name="Ivanova N."/>
            <person name="Pagani I."/>
            <person name="Kitzmiller T."/>
            <person name="Lynd L."/>
            <person name="Izquierdo J."/>
            <person name="Woyke T."/>
        </authorList>
    </citation>
    <scope>NUCLEOTIDE SEQUENCE [LARGE SCALE GENOMIC DNA]</scope>
    <source>
        <strain evidence="5">DSM 19732 / NBRC 101661 / EBR45</strain>
    </source>
</reference>
<keyword evidence="1" id="KW-0479">Metal-binding</keyword>
<dbReference type="InterPro" id="IPR017900">
    <property type="entry name" value="4Fe4S_Fe_S_CS"/>
</dbReference>
<keyword evidence="5" id="KW-1185">Reference proteome</keyword>
<dbReference type="EMBL" id="CP003065">
    <property type="protein sequence ID" value="AEV68588.1"/>
    <property type="molecule type" value="Genomic_DNA"/>
</dbReference>
<gene>
    <name evidence="4" type="ordered locus">Clocl_1989</name>
</gene>
<dbReference type="PANTHER" id="PTHR42827">
    <property type="entry name" value="IRON-SULFUR CLUSTER-BINDING PROTEIN-RELATED"/>
    <property type="match status" value="1"/>
</dbReference>
<dbReference type="Proteomes" id="UP000005435">
    <property type="component" value="Chromosome"/>
</dbReference>
<dbReference type="HOGENOM" id="CLU_081793_1_1_9"/>
<reference evidence="4 5" key="2">
    <citation type="journal article" date="2012" name="Stand. Genomic Sci.">
        <title>Complete Genome Sequence of Clostridium clariflavum DSM 19732.</title>
        <authorList>
            <person name="Izquierdo J.A."/>
            <person name="Goodwin L."/>
            <person name="Davenport K.W."/>
            <person name="Teshima H."/>
            <person name="Bruce D."/>
            <person name="Detter C."/>
            <person name="Tapia R."/>
            <person name="Han S."/>
            <person name="Land M."/>
            <person name="Hauser L."/>
            <person name="Jeffries C.D."/>
            <person name="Han J."/>
            <person name="Pitluck S."/>
            <person name="Nolan M."/>
            <person name="Chen A."/>
            <person name="Huntemann M."/>
            <person name="Mavromatis K."/>
            <person name="Mikhailova N."/>
            <person name="Liolios K."/>
            <person name="Woyke T."/>
            <person name="Lynd L.R."/>
        </authorList>
    </citation>
    <scope>NUCLEOTIDE SEQUENCE [LARGE SCALE GENOMIC DNA]</scope>
    <source>
        <strain evidence="5">DSM 19732 / NBRC 101661 / EBR45</strain>
    </source>
</reference>
<proteinExistence type="predicted"/>
<evidence type="ECO:0000256" key="3">
    <source>
        <dbReference type="ARBA" id="ARBA00023014"/>
    </source>
</evidence>
<evidence type="ECO:0000256" key="2">
    <source>
        <dbReference type="ARBA" id="ARBA00023004"/>
    </source>
</evidence>